<feature type="region of interest" description="Disordered" evidence="1">
    <location>
        <begin position="1"/>
        <end position="22"/>
    </location>
</feature>
<evidence type="ECO:0008006" key="4">
    <source>
        <dbReference type="Google" id="ProtNLM"/>
    </source>
</evidence>
<evidence type="ECO:0000313" key="3">
    <source>
        <dbReference type="Proteomes" id="UP000075420"/>
    </source>
</evidence>
<evidence type="ECO:0000313" key="2">
    <source>
        <dbReference type="EMBL" id="KYF49233.1"/>
    </source>
</evidence>
<sequence>MEGHVGDDDRSQDNRAMSGPAPVHRAASLMTDTQSAIVDLHRGSSRVAAMSTIAIITGSTSRRSTTAALAARVAARLGREGFRVTTVHVGDLPAADVLFARRVLTGLFLLAEARRLGEEEQPEIDDELGNELEHTVRPFIDSVVREGLAPPAREVAAA</sequence>
<comment type="caution">
    <text evidence="2">The sequence shown here is derived from an EMBL/GenBank/DDBJ whole genome shotgun (WGS) entry which is preliminary data.</text>
</comment>
<dbReference type="Proteomes" id="UP000075420">
    <property type="component" value="Unassembled WGS sequence"/>
</dbReference>
<dbReference type="SUPFAM" id="SSF52218">
    <property type="entry name" value="Flavoproteins"/>
    <property type="match status" value="1"/>
</dbReference>
<name>A0A150P1W8_SORCE</name>
<dbReference type="EMBL" id="JELY01003388">
    <property type="protein sequence ID" value="KYF49233.1"/>
    <property type="molecule type" value="Genomic_DNA"/>
</dbReference>
<dbReference type="AlphaFoldDB" id="A0A150P1W8"/>
<protein>
    <recommendedName>
        <fullName evidence="4">NADPH-dependent FMN reductase-like domain-containing protein</fullName>
    </recommendedName>
</protein>
<dbReference type="InterPro" id="IPR029039">
    <property type="entry name" value="Flavoprotein-like_sf"/>
</dbReference>
<organism evidence="2 3">
    <name type="scientific">Sorangium cellulosum</name>
    <name type="common">Polyangium cellulosum</name>
    <dbReference type="NCBI Taxonomy" id="56"/>
    <lineage>
        <taxon>Bacteria</taxon>
        <taxon>Pseudomonadati</taxon>
        <taxon>Myxococcota</taxon>
        <taxon>Polyangia</taxon>
        <taxon>Polyangiales</taxon>
        <taxon>Polyangiaceae</taxon>
        <taxon>Sorangium</taxon>
    </lineage>
</organism>
<proteinExistence type="predicted"/>
<gene>
    <name evidence="2" type="ORF">BE08_27235</name>
</gene>
<evidence type="ECO:0000256" key="1">
    <source>
        <dbReference type="SAM" id="MobiDB-lite"/>
    </source>
</evidence>
<reference evidence="2 3" key="1">
    <citation type="submission" date="2014-02" db="EMBL/GenBank/DDBJ databases">
        <title>The small core and large imbalanced accessory genome model reveals a collaborative survival strategy of Sorangium cellulosum strains in nature.</title>
        <authorList>
            <person name="Han K."/>
            <person name="Peng R."/>
            <person name="Blom J."/>
            <person name="Li Y.-Z."/>
        </authorList>
    </citation>
    <scope>NUCLEOTIDE SEQUENCE [LARGE SCALE GENOMIC DNA]</scope>
    <source>
        <strain evidence="2 3">So0157-25</strain>
    </source>
</reference>
<dbReference type="Gene3D" id="3.40.50.360">
    <property type="match status" value="1"/>
</dbReference>
<accession>A0A150P1W8</accession>
<dbReference type="GO" id="GO:0016491">
    <property type="term" value="F:oxidoreductase activity"/>
    <property type="evidence" value="ECO:0007669"/>
    <property type="project" value="InterPro"/>
</dbReference>
<feature type="compositionally biased region" description="Basic and acidic residues" evidence="1">
    <location>
        <begin position="1"/>
        <end position="13"/>
    </location>
</feature>